<dbReference type="GO" id="GO:0004674">
    <property type="term" value="F:protein serine/threonine kinase activity"/>
    <property type="evidence" value="ECO:0007669"/>
    <property type="project" value="UniProtKB-KW"/>
</dbReference>
<keyword evidence="1" id="KW-0418">Kinase</keyword>
<keyword evidence="4" id="KW-1185">Reference proteome</keyword>
<protein>
    <recommendedName>
        <fullName evidence="2">Histidine kinase/HSP90-like ATPase domain-containing protein</fullName>
    </recommendedName>
</protein>
<dbReference type="PATRIC" id="fig|1203610.3.peg.3052"/>
<dbReference type="HOGENOM" id="CLU_090336_24_2_10"/>
<dbReference type="RefSeq" id="WP_028728505.1">
    <property type="nucleotide sequence ID" value="NZ_AUAE01000031.1"/>
</dbReference>
<accession>A0A0F5JCN5</accession>
<dbReference type="Proteomes" id="UP000033035">
    <property type="component" value="Unassembled WGS sequence"/>
</dbReference>
<name>A0A0F5JCN5_9BACT</name>
<evidence type="ECO:0000313" key="3">
    <source>
        <dbReference type="EMBL" id="KKB55514.1"/>
    </source>
</evidence>
<dbReference type="AlphaFoldDB" id="A0A0F5JCN5"/>
<dbReference type="PANTHER" id="PTHR35526:SF3">
    <property type="entry name" value="ANTI-SIGMA-F FACTOR RSBW"/>
    <property type="match status" value="1"/>
</dbReference>
<sequence length="135" mass="15027">MTSTLHIKNDPEQLALLYDFLEQQAGNCGFDAALLMQIKLAMDEAVTNVIQYAYPGSEGDICIDMGCDNGQLKIVITDNGIQFNPLEKQEPDITLSLDERPIGGLGIFLVKQLMTDVRYDRSEGKNILTMTKEIQ</sequence>
<dbReference type="Pfam" id="PF13581">
    <property type="entry name" value="HATPase_c_2"/>
    <property type="match status" value="1"/>
</dbReference>
<evidence type="ECO:0000313" key="4">
    <source>
        <dbReference type="Proteomes" id="UP000033035"/>
    </source>
</evidence>
<evidence type="ECO:0000256" key="1">
    <source>
        <dbReference type="ARBA" id="ARBA00022527"/>
    </source>
</evidence>
<dbReference type="STRING" id="1203610.HMPREF1536_02985"/>
<dbReference type="SUPFAM" id="SSF55874">
    <property type="entry name" value="ATPase domain of HSP90 chaperone/DNA topoisomerase II/histidine kinase"/>
    <property type="match status" value="1"/>
</dbReference>
<dbReference type="InterPro" id="IPR050267">
    <property type="entry name" value="Anti-sigma-factor_SerPK"/>
</dbReference>
<reference evidence="3 4" key="1">
    <citation type="submission" date="2013-04" db="EMBL/GenBank/DDBJ databases">
        <title>The Genome Sequence of Parabacteroides gordonii DSM 23371.</title>
        <authorList>
            <consortium name="The Broad Institute Genomics Platform"/>
            <person name="Earl A."/>
            <person name="Ward D."/>
            <person name="Feldgarden M."/>
            <person name="Gevers D."/>
            <person name="Martens E."/>
            <person name="Sakamoto M."/>
            <person name="Benno Y."/>
            <person name="Suzuki N."/>
            <person name="Matsunaga N."/>
            <person name="Koshihara K."/>
            <person name="Seki M."/>
            <person name="Komiya H."/>
            <person name="Walker B."/>
            <person name="Young S."/>
            <person name="Zeng Q."/>
            <person name="Gargeya S."/>
            <person name="Fitzgerald M."/>
            <person name="Haas B."/>
            <person name="Abouelleil A."/>
            <person name="Allen A.W."/>
            <person name="Alvarado L."/>
            <person name="Arachchi H.M."/>
            <person name="Berlin A.M."/>
            <person name="Chapman S.B."/>
            <person name="Gainer-Dewar J."/>
            <person name="Goldberg J."/>
            <person name="Griggs A."/>
            <person name="Gujja S."/>
            <person name="Hansen M."/>
            <person name="Howarth C."/>
            <person name="Imamovic A."/>
            <person name="Ireland A."/>
            <person name="Larimer J."/>
            <person name="McCowan C."/>
            <person name="Murphy C."/>
            <person name="Pearson M."/>
            <person name="Poon T.W."/>
            <person name="Priest M."/>
            <person name="Roberts A."/>
            <person name="Saif S."/>
            <person name="Shea T."/>
            <person name="Sisk P."/>
            <person name="Sykes S."/>
            <person name="Wortman J."/>
            <person name="Nusbaum C."/>
            <person name="Birren B."/>
        </authorList>
    </citation>
    <scope>NUCLEOTIDE SEQUENCE [LARGE SCALE GENOMIC DNA]</scope>
    <source>
        <strain evidence="3 4">MS-1</strain>
    </source>
</reference>
<dbReference type="InterPro" id="IPR036890">
    <property type="entry name" value="HATPase_C_sf"/>
</dbReference>
<dbReference type="EMBL" id="AQHW01000015">
    <property type="protein sequence ID" value="KKB55514.1"/>
    <property type="molecule type" value="Genomic_DNA"/>
</dbReference>
<keyword evidence="1" id="KW-0808">Transferase</keyword>
<feature type="domain" description="Histidine kinase/HSP90-like ATPase" evidence="2">
    <location>
        <begin position="8"/>
        <end position="132"/>
    </location>
</feature>
<evidence type="ECO:0000259" key="2">
    <source>
        <dbReference type="Pfam" id="PF13581"/>
    </source>
</evidence>
<comment type="caution">
    <text evidence="3">The sequence shown here is derived from an EMBL/GenBank/DDBJ whole genome shotgun (WGS) entry which is preliminary data.</text>
</comment>
<dbReference type="Gene3D" id="3.30.565.10">
    <property type="entry name" value="Histidine kinase-like ATPase, C-terminal domain"/>
    <property type="match status" value="1"/>
</dbReference>
<keyword evidence="1" id="KW-0723">Serine/threonine-protein kinase</keyword>
<gene>
    <name evidence="3" type="ORF">HMPREF1536_02985</name>
</gene>
<proteinExistence type="predicted"/>
<dbReference type="InterPro" id="IPR003594">
    <property type="entry name" value="HATPase_dom"/>
</dbReference>
<dbReference type="CDD" id="cd16936">
    <property type="entry name" value="HATPase_RsbW-like"/>
    <property type="match status" value="1"/>
</dbReference>
<organism evidence="3 4">
    <name type="scientific">Parabacteroides gordonii MS-1 = DSM 23371</name>
    <dbReference type="NCBI Taxonomy" id="1203610"/>
    <lineage>
        <taxon>Bacteria</taxon>
        <taxon>Pseudomonadati</taxon>
        <taxon>Bacteroidota</taxon>
        <taxon>Bacteroidia</taxon>
        <taxon>Bacteroidales</taxon>
        <taxon>Tannerellaceae</taxon>
        <taxon>Parabacteroides</taxon>
    </lineage>
</organism>
<dbReference type="PANTHER" id="PTHR35526">
    <property type="entry name" value="ANTI-SIGMA-F FACTOR RSBW-RELATED"/>
    <property type="match status" value="1"/>
</dbReference>